<keyword evidence="3 6" id="KW-0808">Transferase</keyword>
<dbReference type="Pfam" id="PF00590">
    <property type="entry name" value="TP_methylase"/>
    <property type="match status" value="1"/>
</dbReference>
<keyword evidence="10" id="KW-1185">Reference proteome</keyword>
<evidence type="ECO:0000313" key="10">
    <source>
        <dbReference type="Proteomes" id="UP001150259"/>
    </source>
</evidence>
<dbReference type="InterPro" id="IPR014777">
    <property type="entry name" value="4pyrrole_Mease_sub1"/>
</dbReference>
<dbReference type="CDD" id="cd11642">
    <property type="entry name" value="SUMT"/>
    <property type="match status" value="1"/>
</dbReference>
<gene>
    <name evidence="9" type="primary">cobA</name>
    <name evidence="9" type="ORF">OO014_12170</name>
</gene>
<name>A0ABT5GID4_9MICO</name>
<feature type="region of interest" description="Disordered" evidence="7">
    <location>
        <begin position="332"/>
        <end position="366"/>
    </location>
</feature>
<evidence type="ECO:0000313" key="9">
    <source>
        <dbReference type="EMBL" id="MDC5698015.1"/>
    </source>
</evidence>
<keyword evidence="2 6" id="KW-0489">Methyltransferase</keyword>
<keyword evidence="4" id="KW-0949">S-adenosyl-L-methionine</keyword>
<dbReference type="PROSITE" id="PS00840">
    <property type="entry name" value="SUMT_2"/>
    <property type="match status" value="1"/>
</dbReference>
<dbReference type="PANTHER" id="PTHR45790">
    <property type="entry name" value="SIROHEME SYNTHASE-RELATED"/>
    <property type="match status" value="1"/>
</dbReference>
<evidence type="ECO:0000256" key="5">
    <source>
        <dbReference type="ARBA" id="ARBA00023244"/>
    </source>
</evidence>
<evidence type="ECO:0000256" key="1">
    <source>
        <dbReference type="ARBA" id="ARBA00012162"/>
    </source>
</evidence>
<dbReference type="NCBIfam" id="TIGR01469">
    <property type="entry name" value="cobA_cysG_Cterm"/>
    <property type="match status" value="1"/>
</dbReference>
<dbReference type="EMBL" id="JAPFQL010000049">
    <property type="protein sequence ID" value="MDC5698015.1"/>
    <property type="molecule type" value="Genomic_DNA"/>
</dbReference>
<dbReference type="InterPro" id="IPR000878">
    <property type="entry name" value="4pyrrol_Mease"/>
</dbReference>
<dbReference type="SUPFAM" id="SSF53790">
    <property type="entry name" value="Tetrapyrrole methylase"/>
    <property type="match status" value="1"/>
</dbReference>
<dbReference type="GO" id="GO:0004851">
    <property type="term" value="F:uroporphyrin-III C-methyltransferase activity"/>
    <property type="evidence" value="ECO:0007669"/>
    <property type="project" value="UniProtKB-EC"/>
</dbReference>
<dbReference type="Gene3D" id="3.30.950.10">
    <property type="entry name" value="Methyltransferase, Cobalt-precorrin-4 Transmethylase, Domain 2"/>
    <property type="match status" value="1"/>
</dbReference>
<dbReference type="InterPro" id="IPR014776">
    <property type="entry name" value="4pyrrole_Mease_sub2"/>
</dbReference>
<dbReference type="EC" id="2.1.1.107" evidence="1"/>
<comment type="caution">
    <text evidence="9">The sequence shown here is derived from an EMBL/GenBank/DDBJ whole genome shotgun (WGS) entry which is preliminary data.</text>
</comment>
<protein>
    <recommendedName>
        <fullName evidence="1">uroporphyrinogen-III C-methyltransferase</fullName>
        <ecNumber evidence="1">2.1.1.107</ecNumber>
    </recommendedName>
</protein>
<dbReference type="Proteomes" id="UP001150259">
    <property type="component" value="Unassembled WGS sequence"/>
</dbReference>
<dbReference type="GO" id="GO:0032259">
    <property type="term" value="P:methylation"/>
    <property type="evidence" value="ECO:0007669"/>
    <property type="project" value="UniProtKB-KW"/>
</dbReference>
<sequence>MLIETDLTGVPVVVVGVPEEIGRVVRRFERAGAVVSVWDRPAGVGVADVAAAGAEGAGTRIAVVVGQARTWPGVDGLRRRCVVIEEASSGWEGGRALLVGAGPGGAGLMTLDALRALAEADVVLGDRLAAVGDLTTLAPRAEVIDVGKRPGHHAVPQRQIEALMIDRAARGLTVVRLKGGDPYVFGRGSEEVDALVAAGIPVTVIPGVTSAVAVPGAVGIPVTQRDVSHTFTVVSGHVPLTPEQAGSLVALRGTIVFLMGVQNLVPLSNALLAAGMDPTMPAAVVERGFTPDQRSVVAGLADLAREGARAGVAPPAVVVVGEVVRQAEVWARRRRHAKPATPASRLGPGQPARRHTASPRAVVEAR</sequence>
<organism evidence="9 10">
    <name type="scientific">Intrasporangium calvum</name>
    <dbReference type="NCBI Taxonomy" id="53358"/>
    <lineage>
        <taxon>Bacteria</taxon>
        <taxon>Bacillati</taxon>
        <taxon>Actinomycetota</taxon>
        <taxon>Actinomycetes</taxon>
        <taxon>Micrococcales</taxon>
        <taxon>Intrasporangiaceae</taxon>
        <taxon>Intrasporangium</taxon>
    </lineage>
</organism>
<evidence type="ECO:0000259" key="8">
    <source>
        <dbReference type="Pfam" id="PF00590"/>
    </source>
</evidence>
<comment type="similarity">
    <text evidence="6">Belongs to the precorrin methyltransferase family.</text>
</comment>
<evidence type="ECO:0000256" key="3">
    <source>
        <dbReference type="ARBA" id="ARBA00022679"/>
    </source>
</evidence>
<evidence type="ECO:0000256" key="6">
    <source>
        <dbReference type="RuleBase" id="RU003960"/>
    </source>
</evidence>
<evidence type="ECO:0000256" key="4">
    <source>
        <dbReference type="ARBA" id="ARBA00022691"/>
    </source>
</evidence>
<dbReference type="PANTHER" id="PTHR45790:SF3">
    <property type="entry name" value="S-ADENOSYL-L-METHIONINE-DEPENDENT UROPORPHYRINOGEN III METHYLTRANSFERASE, CHLOROPLASTIC"/>
    <property type="match status" value="1"/>
</dbReference>
<accession>A0ABT5GID4</accession>
<reference evidence="9 10" key="1">
    <citation type="submission" date="2022-11" db="EMBL/GenBank/DDBJ databases">
        <title>Anaerobic phenanthrene biodegradation by a DNRA strain PheN6.</title>
        <authorList>
            <person name="Zhang Z."/>
        </authorList>
    </citation>
    <scope>NUCLEOTIDE SEQUENCE [LARGE SCALE GENOMIC DNA]</scope>
    <source>
        <strain evidence="9 10">PheN6</strain>
    </source>
</reference>
<dbReference type="InterPro" id="IPR035996">
    <property type="entry name" value="4pyrrol_Methylase_sf"/>
</dbReference>
<dbReference type="InterPro" id="IPR050161">
    <property type="entry name" value="Siro_Cobalamin_biosynth"/>
</dbReference>
<evidence type="ECO:0000256" key="2">
    <source>
        <dbReference type="ARBA" id="ARBA00022603"/>
    </source>
</evidence>
<feature type="domain" description="Tetrapyrrole methylase" evidence="8">
    <location>
        <begin position="98"/>
        <end position="303"/>
    </location>
</feature>
<proteinExistence type="inferred from homology"/>
<keyword evidence="5" id="KW-0627">Porphyrin biosynthesis</keyword>
<dbReference type="Gene3D" id="3.40.1010.10">
    <property type="entry name" value="Cobalt-precorrin-4 Transmethylase, Domain 1"/>
    <property type="match status" value="1"/>
</dbReference>
<dbReference type="InterPro" id="IPR003043">
    <property type="entry name" value="Uropor_MeTrfase_CS"/>
</dbReference>
<dbReference type="InterPro" id="IPR006366">
    <property type="entry name" value="CobA/CysG_C"/>
</dbReference>
<dbReference type="NCBIfam" id="NF004790">
    <property type="entry name" value="PRK06136.1"/>
    <property type="match status" value="1"/>
</dbReference>
<dbReference type="RefSeq" id="WP_272462589.1">
    <property type="nucleotide sequence ID" value="NZ_JAPFQL010000049.1"/>
</dbReference>
<evidence type="ECO:0000256" key="7">
    <source>
        <dbReference type="SAM" id="MobiDB-lite"/>
    </source>
</evidence>